<comment type="caution">
    <text evidence="1">The sequence shown here is derived from an EMBL/GenBank/DDBJ whole genome shotgun (WGS) entry which is preliminary data.</text>
</comment>
<dbReference type="AlphaFoldDB" id="A0A9N9PFY5"/>
<accession>A0A9N9PFY5</accession>
<keyword evidence="2" id="KW-1185">Reference proteome</keyword>
<name>A0A9N9PFY5_9GLOM</name>
<dbReference type="OrthoDB" id="2426015at2759"/>
<protein>
    <submittedName>
        <fullName evidence="1">24380_t:CDS:1</fullName>
    </submittedName>
</protein>
<proteinExistence type="predicted"/>
<dbReference type="EMBL" id="CAJVPY010062368">
    <property type="protein sequence ID" value="CAG8822601.1"/>
    <property type="molecule type" value="Genomic_DNA"/>
</dbReference>
<gene>
    <name evidence="1" type="ORF">DERYTH_LOCUS27333</name>
</gene>
<evidence type="ECO:0000313" key="1">
    <source>
        <dbReference type="EMBL" id="CAG8822601.1"/>
    </source>
</evidence>
<organism evidence="1 2">
    <name type="scientific">Dentiscutata erythropus</name>
    <dbReference type="NCBI Taxonomy" id="1348616"/>
    <lineage>
        <taxon>Eukaryota</taxon>
        <taxon>Fungi</taxon>
        <taxon>Fungi incertae sedis</taxon>
        <taxon>Mucoromycota</taxon>
        <taxon>Glomeromycotina</taxon>
        <taxon>Glomeromycetes</taxon>
        <taxon>Diversisporales</taxon>
        <taxon>Gigasporaceae</taxon>
        <taxon>Dentiscutata</taxon>
    </lineage>
</organism>
<dbReference type="Proteomes" id="UP000789405">
    <property type="component" value="Unassembled WGS sequence"/>
</dbReference>
<reference evidence="1" key="1">
    <citation type="submission" date="2021-06" db="EMBL/GenBank/DDBJ databases">
        <authorList>
            <person name="Kallberg Y."/>
            <person name="Tangrot J."/>
            <person name="Rosling A."/>
        </authorList>
    </citation>
    <scope>NUCLEOTIDE SEQUENCE</scope>
    <source>
        <strain evidence="1">MA453B</strain>
    </source>
</reference>
<evidence type="ECO:0000313" key="2">
    <source>
        <dbReference type="Proteomes" id="UP000789405"/>
    </source>
</evidence>
<sequence length="205" mass="23624">KDNDSFVPGFSCECEENSGEIYNNHTSAISYLYQRLFGTTPKFSGPLIMGFENIEILTKLLFDIPFRPFSFKLDKLHIFVYSIGISDNSCLYSAGPGFNSSFISVIKKDGKAKSAVVIQGIEKTGCFINIYVDNQLFKRIEGVDPNQTWKSQERLAKTSKLYCLPEEWLNKMKMDKLFNYHLHKRISGNINWFEFFTEWTASNNE</sequence>
<feature type="non-terminal residue" evidence="1">
    <location>
        <position position="205"/>
    </location>
</feature>
<feature type="non-terminal residue" evidence="1">
    <location>
        <position position="1"/>
    </location>
</feature>